<name>A0A9D1U2Y9_9LACO</name>
<proteinExistence type="predicted"/>
<protein>
    <submittedName>
        <fullName evidence="1">DUF177 domain-containing protein</fullName>
    </submittedName>
</protein>
<feature type="non-terminal residue" evidence="1">
    <location>
        <position position="112"/>
    </location>
</feature>
<reference evidence="1" key="2">
    <citation type="submission" date="2021-04" db="EMBL/GenBank/DDBJ databases">
        <authorList>
            <person name="Gilroy R."/>
        </authorList>
    </citation>
    <scope>NUCLEOTIDE SEQUENCE</scope>
    <source>
        <strain evidence="1">ChiHejej3B27-2180</strain>
    </source>
</reference>
<accession>A0A9D1U2Y9</accession>
<evidence type="ECO:0000313" key="1">
    <source>
        <dbReference type="EMBL" id="HIW69777.1"/>
    </source>
</evidence>
<dbReference type="AlphaFoldDB" id="A0A9D1U2Y9"/>
<dbReference type="Proteomes" id="UP000886878">
    <property type="component" value="Unassembled WGS sequence"/>
</dbReference>
<dbReference type="EMBL" id="DXGK01000006">
    <property type="protein sequence ID" value="HIW69777.1"/>
    <property type="molecule type" value="Genomic_DNA"/>
</dbReference>
<comment type="caution">
    <text evidence="1">The sequence shown here is derived from an EMBL/GenBank/DDBJ whole genome shotgun (WGS) entry which is preliminary data.</text>
</comment>
<organism evidence="1 2">
    <name type="scientific">Candidatus Limosilactobacillus merdipullorum</name>
    <dbReference type="NCBI Taxonomy" id="2838653"/>
    <lineage>
        <taxon>Bacteria</taxon>
        <taxon>Bacillati</taxon>
        <taxon>Bacillota</taxon>
        <taxon>Bacilli</taxon>
        <taxon>Lactobacillales</taxon>
        <taxon>Lactobacillaceae</taxon>
        <taxon>Limosilactobacillus</taxon>
    </lineage>
</organism>
<gene>
    <name evidence="1" type="ORF">H9876_00105</name>
</gene>
<reference evidence="1" key="1">
    <citation type="journal article" date="2021" name="PeerJ">
        <title>Extensive microbial diversity within the chicken gut microbiome revealed by metagenomics and culture.</title>
        <authorList>
            <person name="Gilroy R."/>
            <person name="Ravi A."/>
            <person name="Getino M."/>
            <person name="Pursley I."/>
            <person name="Horton D.L."/>
            <person name="Alikhan N.F."/>
            <person name="Baker D."/>
            <person name="Gharbi K."/>
            <person name="Hall N."/>
            <person name="Watson M."/>
            <person name="Adriaenssens E.M."/>
            <person name="Foster-Nyarko E."/>
            <person name="Jarju S."/>
            <person name="Secka A."/>
            <person name="Antonio M."/>
            <person name="Oren A."/>
            <person name="Chaudhuri R.R."/>
            <person name="La Ragione R."/>
            <person name="Hildebrand F."/>
            <person name="Pallen M.J."/>
        </authorList>
    </citation>
    <scope>NUCLEOTIDE SEQUENCE</scope>
    <source>
        <strain evidence="1">ChiHejej3B27-2180</strain>
    </source>
</reference>
<evidence type="ECO:0000313" key="2">
    <source>
        <dbReference type="Proteomes" id="UP000886878"/>
    </source>
</evidence>
<sequence length="112" mass="12676">MKWSLSEARKYHDTPLHITQTLELNEPMTKRFPEQVLAVKPAHVDGYLTYDDGDATLSVNVKVDLTVPSSRSLAPVPLSLDFDFTESYLGDKSHLSRYEKDEVVFVIDPDHG</sequence>